<keyword evidence="4" id="KW-1185">Reference proteome</keyword>
<organism evidence="3 4">
    <name type="scientific">Bradyrhizobium cytisi</name>
    <dbReference type="NCBI Taxonomy" id="515489"/>
    <lineage>
        <taxon>Bacteria</taxon>
        <taxon>Pseudomonadati</taxon>
        <taxon>Pseudomonadota</taxon>
        <taxon>Alphaproteobacteria</taxon>
        <taxon>Hyphomicrobiales</taxon>
        <taxon>Nitrobacteraceae</taxon>
        <taxon>Bradyrhizobium</taxon>
    </lineage>
</organism>
<accession>A0A5S4WPF7</accession>
<dbReference type="InterPro" id="IPR023631">
    <property type="entry name" value="Amidase_dom"/>
</dbReference>
<dbReference type="AlphaFoldDB" id="A0A5S4WPF7"/>
<evidence type="ECO:0000313" key="3">
    <source>
        <dbReference type="EMBL" id="TYL83944.1"/>
    </source>
</evidence>
<dbReference type="OrthoDB" id="8872210at2"/>
<dbReference type="Proteomes" id="UP000324853">
    <property type="component" value="Unassembled WGS sequence"/>
</dbReference>
<protein>
    <submittedName>
        <fullName evidence="3">Amidase</fullName>
    </submittedName>
</protein>
<dbReference type="InterPro" id="IPR036928">
    <property type="entry name" value="AS_sf"/>
</dbReference>
<dbReference type="Pfam" id="PF01425">
    <property type="entry name" value="Amidase"/>
    <property type="match status" value="1"/>
</dbReference>
<dbReference type="EMBL" id="VSSR01000024">
    <property type="protein sequence ID" value="TYL83944.1"/>
    <property type="molecule type" value="Genomic_DNA"/>
</dbReference>
<evidence type="ECO:0000259" key="2">
    <source>
        <dbReference type="Pfam" id="PF01425"/>
    </source>
</evidence>
<comment type="caution">
    <text evidence="3">The sequence shown here is derived from an EMBL/GenBank/DDBJ whole genome shotgun (WGS) entry which is preliminary data.</text>
</comment>
<name>A0A5S4WPF7_9BRAD</name>
<feature type="region of interest" description="Disordered" evidence="1">
    <location>
        <begin position="1"/>
        <end position="21"/>
    </location>
</feature>
<evidence type="ECO:0000313" key="4">
    <source>
        <dbReference type="Proteomes" id="UP000324853"/>
    </source>
</evidence>
<dbReference type="Gene3D" id="3.90.1300.10">
    <property type="entry name" value="Amidase signature (AS) domain"/>
    <property type="match status" value="1"/>
</dbReference>
<dbReference type="PANTHER" id="PTHR42678">
    <property type="entry name" value="AMIDASE"/>
    <property type="match status" value="1"/>
</dbReference>
<dbReference type="RefSeq" id="WP_148751832.1">
    <property type="nucleotide sequence ID" value="NZ_VSSR01000024.1"/>
</dbReference>
<gene>
    <name evidence="3" type="ORF">FXB38_16050</name>
</gene>
<dbReference type="SUPFAM" id="SSF75304">
    <property type="entry name" value="Amidase signature (AS) enzymes"/>
    <property type="match status" value="1"/>
</dbReference>
<sequence>MKKPARRAAAAVRGTTPPELRLEHTPMSDIIDALAGGQVTATALANAYLARIGAYDRAGPALNAVRALNPDALAIAGKLDGTKPSAKRSLAGVPILVKDNIATSDQQPTTAGSLALEGARARRDATVVKLLRKAGAVILGKANLTEFANILAIEMPSGYSSLGGQVRNPYVPALMDGRGIPLVDPGGSSSGSAVAVAAGLCAASIGTETSGSLLHPASRNGLVTVKPTVGLISRAGIVPIAHSQDTAGPMTRTVRDAAMLLNVLAAQDPRDPATERQKRPADYTANLARDAMKGARIGVPSDPADPLNDCYYGKLSSEGARLMTEVIKVMEDLGAVVVRASMPTRGWIAGPGTGMAVLNRNPLSPNKGNPTGSPIVFLYELKHGLNLYLRHWATNTDMKTMADIIAFNAAHAQTALRFGQDLFLAAELTKGDLSEREYKSARVMDLLAAGTHGMDAYMDRHKLDAVLFPGATGAAIAAKAGYPSVMVPAGFISGAGDKETPDYPLGITFAGRAWSEHKLLRLAYAYEQASNMRKPPPGLPAL</sequence>
<dbReference type="PANTHER" id="PTHR42678:SF34">
    <property type="entry name" value="OS04G0183300 PROTEIN"/>
    <property type="match status" value="1"/>
</dbReference>
<evidence type="ECO:0000256" key="1">
    <source>
        <dbReference type="SAM" id="MobiDB-lite"/>
    </source>
</evidence>
<feature type="domain" description="Amidase" evidence="2">
    <location>
        <begin position="45"/>
        <end position="520"/>
    </location>
</feature>
<proteinExistence type="predicted"/>
<reference evidence="3 4" key="1">
    <citation type="submission" date="2019-08" db="EMBL/GenBank/DDBJ databases">
        <title>Bradyrhizobium hipponensis sp. nov., a rhizobium isolated from a Lupinus angustifolius root nodule in Tunisia.</title>
        <authorList>
            <person name="Off K."/>
            <person name="Rejili M."/>
            <person name="Mars M."/>
            <person name="Brachmann A."/>
            <person name="Marin M."/>
        </authorList>
    </citation>
    <scope>NUCLEOTIDE SEQUENCE [LARGE SCALE GENOMIC DNA]</scope>
    <source>
        <strain evidence="3 4">CTAW11</strain>
    </source>
</reference>